<proteinExistence type="predicted"/>
<keyword evidence="5" id="KW-1185">Reference proteome</keyword>
<dbReference type="PROSITE" id="PS50088">
    <property type="entry name" value="ANK_REPEAT"/>
    <property type="match status" value="4"/>
</dbReference>
<feature type="repeat" description="ANK" evidence="3">
    <location>
        <begin position="38"/>
        <end position="70"/>
    </location>
</feature>
<evidence type="ECO:0000313" key="4">
    <source>
        <dbReference type="Ensembl" id="ENSPMEP00000029616.1"/>
    </source>
</evidence>
<protein>
    <submittedName>
        <fullName evidence="4">Uncharacterized protein</fullName>
    </submittedName>
</protein>
<dbReference type="Ensembl" id="ENSPMET00000020828.1">
    <property type="protein sequence ID" value="ENSPMEP00000029616.1"/>
    <property type="gene ID" value="ENSPMEG00000015502.1"/>
</dbReference>
<dbReference type="AlphaFoldDB" id="A0A3B3YQE5"/>
<feature type="repeat" description="ANK" evidence="3">
    <location>
        <begin position="68"/>
        <end position="93"/>
    </location>
</feature>
<dbReference type="InterPro" id="IPR002110">
    <property type="entry name" value="Ankyrin_rpt"/>
</dbReference>
<keyword evidence="2 3" id="KW-0040">ANK repeat</keyword>
<dbReference type="InterPro" id="IPR036770">
    <property type="entry name" value="Ankyrin_rpt-contain_sf"/>
</dbReference>
<accession>A0A3B3YQE5</accession>
<dbReference type="PANTHER" id="PTHR24173">
    <property type="entry name" value="ANKYRIN REPEAT CONTAINING"/>
    <property type="match status" value="1"/>
</dbReference>
<dbReference type="PANTHER" id="PTHR24173:SF61">
    <property type="entry name" value="ANKYRIN 2"/>
    <property type="match status" value="1"/>
</dbReference>
<organism evidence="4 5">
    <name type="scientific">Poecilia mexicana</name>
    <dbReference type="NCBI Taxonomy" id="48701"/>
    <lineage>
        <taxon>Eukaryota</taxon>
        <taxon>Metazoa</taxon>
        <taxon>Chordata</taxon>
        <taxon>Craniata</taxon>
        <taxon>Vertebrata</taxon>
        <taxon>Euteleostomi</taxon>
        <taxon>Actinopterygii</taxon>
        <taxon>Neopterygii</taxon>
        <taxon>Teleostei</taxon>
        <taxon>Neoteleostei</taxon>
        <taxon>Acanthomorphata</taxon>
        <taxon>Ovalentaria</taxon>
        <taxon>Atherinomorphae</taxon>
        <taxon>Cyprinodontiformes</taxon>
        <taxon>Poeciliidae</taxon>
        <taxon>Poeciliinae</taxon>
        <taxon>Poecilia</taxon>
    </lineage>
</organism>
<feature type="repeat" description="ANK" evidence="3">
    <location>
        <begin position="130"/>
        <end position="162"/>
    </location>
</feature>
<feature type="repeat" description="ANK" evidence="3">
    <location>
        <begin position="97"/>
        <end position="129"/>
    </location>
</feature>
<dbReference type="STRING" id="48701.ENSPMEP00000029616"/>
<dbReference type="PROSITE" id="PS50297">
    <property type="entry name" value="ANK_REP_REGION"/>
    <property type="match status" value="4"/>
</dbReference>
<reference evidence="4" key="1">
    <citation type="submission" date="2025-08" db="UniProtKB">
        <authorList>
            <consortium name="Ensembl"/>
        </authorList>
    </citation>
    <scope>IDENTIFICATION</scope>
</reference>
<keyword evidence="1" id="KW-0677">Repeat</keyword>
<evidence type="ECO:0000256" key="2">
    <source>
        <dbReference type="ARBA" id="ARBA00023043"/>
    </source>
</evidence>
<dbReference type="SUPFAM" id="SSF48403">
    <property type="entry name" value="Ankyrin repeat"/>
    <property type="match status" value="1"/>
</dbReference>
<dbReference type="SMART" id="SM00248">
    <property type="entry name" value="ANK"/>
    <property type="match status" value="4"/>
</dbReference>
<reference evidence="4" key="2">
    <citation type="submission" date="2025-09" db="UniProtKB">
        <authorList>
            <consortium name="Ensembl"/>
        </authorList>
    </citation>
    <scope>IDENTIFICATION</scope>
</reference>
<dbReference type="Pfam" id="PF12796">
    <property type="entry name" value="Ank_2"/>
    <property type="match status" value="2"/>
</dbReference>
<name>A0A3B3YQE5_9TELE</name>
<evidence type="ECO:0000256" key="3">
    <source>
        <dbReference type="PROSITE-ProRule" id="PRU00023"/>
    </source>
</evidence>
<dbReference type="Proteomes" id="UP000261480">
    <property type="component" value="Unplaced"/>
</dbReference>
<dbReference type="Gene3D" id="1.25.40.20">
    <property type="entry name" value="Ankyrin repeat-containing domain"/>
    <property type="match status" value="1"/>
</dbReference>
<evidence type="ECO:0000313" key="5">
    <source>
        <dbReference type="Proteomes" id="UP000261480"/>
    </source>
</evidence>
<dbReference type="PRINTS" id="PR01415">
    <property type="entry name" value="ANKYRIN"/>
</dbReference>
<evidence type="ECO:0000256" key="1">
    <source>
        <dbReference type="ARBA" id="ARBA00022737"/>
    </source>
</evidence>
<sequence>MQVSFVPPLHHHLLQFILTLSVCCRIRVRPLLFFSLQNGLSPLHMATQGDHLNCVQLLLHHEVPVDDDDQTPLHISSRLGKPDIVQHLLTKGACPDNGYTPLHIAAKKNQMEIATTLLEYGASTSTVTRQGITPLHLAAQEGNVDVVTLLLARDAPVGTSNKVTLTRKSENAMLFLPSATNKMDKLGNIAKRHDFILH</sequence>